<accession>A0ABZ2PF21</accession>
<sequence>MHGRLHPTDAQTYWMSTKIPNDQFLLYCFDTDATARSVRADLLGNARSIEELNVRIADVPLTLGYPRLAPAPIDDGHILEHDRPGSWNACRNQVAELFSRQLDQHETVWRLHLFDHVTGAPRCHGPALVAVLQLSHALGDGRIASAVARRLFGDHREKATDTVDRGRFRFREFIRRSSRAQEMERILTADTNAGAVPPQAPGRRLTRVNVAPSGLTSVRCVVRDRSELTASGISVTVGASTAISLALSRYLALHGEEVPVGLGAEITLGKTGRRRARNHFRNAGVDLLPTIEDLPRRAHAIATALSDRQARAEHPAMEAQSLATEMVPAILLHWGIRQFDVTAVPDLVTGNTVVSSVARGDDDLHLGGGRVRFTAGFPALSPVMGLTHGVHGIGEAVTLSVTSSESAMEDPDVYQTLLSDAVDDVAYAFARL</sequence>
<evidence type="ECO:0000313" key="2">
    <source>
        <dbReference type="Proteomes" id="UP001432000"/>
    </source>
</evidence>
<protein>
    <recommendedName>
        <fullName evidence="3">Diacylglycerol O-acyltransferase</fullName>
    </recommendedName>
</protein>
<dbReference type="RefSeq" id="WP_338886243.1">
    <property type="nucleotide sequence ID" value="NZ_CP147846.1"/>
</dbReference>
<keyword evidence="2" id="KW-1185">Reference proteome</keyword>
<organism evidence="1 2">
    <name type="scientific">Rhodococcus sovatensis</name>
    <dbReference type="NCBI Taxonomy" id="1805840"/>
    <lineage>
        <taxon>Bacteria</taxon>
        <taxon>Bacillati</taxon>
        <taxon>Actinomycetota</taxon>
        <taxon>Actinomycetes</taxon>
        <taxon>Mycobacteriales</taxon>
        <taxon>Nocardiaceae</taxon>
        <taxon>Rhodococcus</taxon>
    </lineage>
</organism>
<evidence type="ECO:0000313" key="1">
    <source>
        <dbReference type="EMBL" id="WXG66800.1"/>
    </source>
</evidence>
<gene>
    <name evidence="1" type="ORF">WDS16_16115</name>
</gene>
<evidence type="ECO:0008006" key="3">
    <source>
        <dbReference type="Google" id="ProtNLM"/>
    </source>
</evidence>
<reference evidence="1 2" key="1">
    <citation type="submission" date="2024-03" db="EMBL/GenBank/DDBJ databases">
        <title>Natural products discovery in diverse microorganisms through a two-stage MS feature dereplication strategy.</title>
        <authorList>
            <person name="Zhang R."/>
        </authorList>
    </citation>
    <scope>NUCLEOTIDE SEQUENCE [LARGE SCALE GENOMIC DNA]</scope>
    <source>
        <strain evidence="1 2">18930</strain>
    </source>
</reference>
<proteinExistence type="predicted"/>
<dbReference type="EMBL" id="CP147846">
    <property type="protein sequence ID" value="WXG66800.1"/>
    <property type="molecule type" value="Genomic_DNA"/>
</dbReference>
<dbReference type="Proteomes" id="UP001432000">
    <property type="component" value="Chromosome"/>
</dbReference>
<name>A0ABZ2PF21_9NOCA</name>